<evidence type="ECO:0000313" key="1">
    <source>
        <dbReference type="EMBL" id="SFE64885.1"/>
    </source>
</evidence>
<feature type="non-terminal residue" evidence="1">
    <location>
        <position position="1"/>
    </location>
</feature>
<accession>A0A1I2C9L3</accession>
<dbReference type="EMBL" id="FOLQ01000017">
    <property type="protein sequence ID" value="SFE64885.1"/>
    <property type="molecule type" value="Genomic_DNA"/>
</dbReference>
<dbReference type="Proteomes" id="UP000198598">
    <property type="component" value="Unassembled WGS sequence"/>
</dbReference>
<protein>
    <submittedName>
        <fullName evidence="1">Uncharacterized protein</fullName>
    </submittedName>
</protein>
<proteinExistence type="predicted"/>
<sequence length="140" mass="14558">GAATGMDVDHVGGAVFQDVDRAQDVGLVGEADVFLFAVGSISGQVEDGLWLDFGEHILDGGGGEYVAMDNILGGYGEEIETPGFGGVVSKGEDILSKAEELLKQVGANEAAGPENHNGTIQLSYSSGWQNRCRLSETSPK</sequence>
<gene>
    <name evidence="1" type="ORF">SAMN05216167_1171</name>
</gene>
<evidence type="ECO:0000313" key="2">
    <source>
        <dbReference type="Proteomes" id="UP000198598"/>
    </source>
</evidence>
<reference evidence="1 2" key="1">
    <citation type="submission" date="2016-10" db="EMBL/GenBank/DDBJ databases">
        <authorList>
            <person name="de Groot N.N."/>
        </authorList>
    </citation>
    <scope>NUCLEOTIDE SEQUENCE [LARGE SCALE GENOMIC DNA]</scope>
    <source>
        <strain evidence="1 2">DSM 26130</strain>
    </source>
</reference>
<dbReference type="AlphaFoldDB" id="A0A1I2C9L3"/>
<name>A0A1I2C9L3_9BACT</name>
<keyword evidence="2" id="KW-1185">Reference proteome</keyword>
<organism evidence="1 2">
    <name type="scientific">Spirosoma endophyticum</name>
    <dbReference type="NCBI Taxonomy" id="662367"/>
    <lineage>
        <taxon>Bacteria</taxon>
        <taxon>Pseudomonadati</taxon>
        <taxon>Bacteroidota</taxon>
        <taxon>Cytophagia</taxon>
        <taxon>Cytophagales</taxon>
        <taxon>Cytophagaceae</taxon>
        <taxon>Spirosoma</taxon>
    </lineage>
</organism>